<feature type="domain" description="BD-FAE-like" evidence="5">
    <location>
        <begin position="140"/>
        <end position="330"/>
    </location>
</feature>
<accession>A0A0C9MLR2</accession>
<gene>
    <name evidence="6" type="ORF">MAM1_0054c03541</name>
</gene>
<dbReference type="OrthoDB" id="19653at2759"/>
<evidence type="ECO:0000256" key="3">
    <source>
        <dbReference type="PROSITE-ProRule" id="PRU10038"/>
    </source>
</evidence>
<evidence type="ECO:0000259" key="5">
    <source>
        <dbReference type="Pfam" id="PF20434"/>
    </source>
</evidence>
<dbReference type="InterPro" id="IPR033140">
    <property type="entry name" value="Lipase_GDXG_put_SER_AS"/>
</dbReference>
<comment type="similarity">
    <text evidence="1">Belongs to the 'GDXG' lipolytic enzyme family.</text>
</comment>
<protein>
    <submittedName>
        <fullName evidence="6">Alpha/beta hydrolase</fullName>
    </submittedName>
</protein>
<keyword evidence="4" id="KW-1133">Transmembrane helix</keyword>
<dbReference type="InterPro" id="IPR050300">
    <property type="entry name" value="GDXG_lipolytic_enzyme"/>
</dbReference>
<dbReference type="EMBL" id="DF836343">
    <property type="protein sequence ID" value="GAN04082.1"/>
    <property type="molecule type" value="Genomic_DNA"/>
</dbReference>
<evidence type="ECO:0000313" key="6">
    <source>
        <dbReference type="EMBL" id="GAN04082.1"/>
    </source>
</evidence>
<organism evidence="6">
    <name type="scientific">Mucor ambiguus</name>
    <dbReference type="NCBI Taxonomy" id="91626"/>
    <lineage>
        <taxon>Eukaryota</taxon>
        <taxon>Fungi</taxon>
        <taxon>Fungi incertae sedis</taxon>
        <taxon>Mucoromycota</taxon>
        <taxon>Mucoromycotina</taxon>
        <taxon>Mucoromycetes</taxon>
        <taxon>Mucorales</taxon>
        <taxon>Mucorineae</taxon>
        <taxon>Mucoraceae</taxon>
        <taxon>Mucor</taxon>
    </lineage>
</organism>
<dbReference type="PROSITE" id="PS01173">
    <property type="entry name" value="LIPASE_GDXG_HIS"/>
    <property type="match status" value="1"/>
</dbReference>
<feature type="active site" evidence="3">
    <location>
        <position position="225"/>
    </location>
</feature>
<dbReference type="GO" id="GO:0016787">
    <property type="term" value="F:hydrolase activity"/>
    <property type="evidence" value="ECO:0007669"/>
    <property type="project" value="UniProtKB-KW"/>
</dbReference>
<keyword evidence="7" id="KW-1185">Reference proteome</keyword>
<keyword evidence="2 6" id="KW-0378">Hydrolase</keyword>
<proteinExistence type="inferred from homology"/>
<dbReference type="InterPro" id="IPR019826">
    <property type="entry name" value="Carboxylesterase_B_AS"/>
</dbReference>
<keyword evidence="4" id="KW-0812">Transmembrane</keyword>
<dbReference type="InterPro" id="IPR049492">
    <property type="entry name" value="BD-FAE-like_dom"/>
</dbReference>
<dbReference type="SUPFAM" id="SSF53474">
    <property type="entry name" value="alpha/beta-Hydrolases"/>
    <property type="match status" value="1"/>
</dbReference>
<dbReference type="Proteomes" id="UP000053815">
    <property type="component" value="Unassembled WGS sequence"/>
</dbReference>
<reference evidence="6" key="1">
    <citation type="submission" date="2014-09" db="EMBL/GenBank/DDBJ databases">
        <title>Draft genome sequence of an oleaginous Mucoromycotina fungus Mucor ambiguus NBRC6742.</title>
        <authorList>
            <person name="Takeda I."/>
            <person name="Yamane N."/>
            <person name="Morita T."/>
            <person name="Tamano K."/>
            <person name="Machida M."/>
            <person name="Baker S."/>
            <person name="Koike H."/>
        </authorList>
    </citation>
    <scope>NUCLEOTIDE SEQUENCE</scope>
    <source>
        <strain evidence="6">NBRC 6742</strain>
    </source>
</reference>
<dbReference type="InterPro" id="IPR029058">
    <property type="entry name" value="AB_hydrolase_fold"/>
</dbReference>
<dbReference type="PROSITE" id="PS00122">
    <property type="entry name" value="CARBOXYLESTERASE_B_1"/>
    <property type="match status" value="1"/>
</dbReference>
<keyword evidence="4" id="KW-0472">Membrane</keyword>
<dbReference type="InterPro" id="IPR002168">
    <property type="entry name" value="Lipase_GDXG_HIS_AS"/>
</dbReference>
<dbReference type="PANTHER" id="PTHR48081:SF33">
    <property type="entry name" value="KYNURENINE FORMAMIDASE"/>
    <property type="match status" value="1"/>
</dbReference>
<evidence type="ECO:0000313" key="7">
    <source>
        <dbReference type="Proteomes" id="UP000053815"/>
    </source>
</evidence>
<sequence length="425" mass="47693">MVTEFSLQIIFVNLIWIKVVGFLGGFNYTLAWLFYFVDILNFGGLAILFLEMLKDKSVADETIQSLDNNSKPMASIIRLEDLKKLINPIWTPANIKVHSNITYATNEEIREALDTTNQDFDQPRKMMLDIFSQQSPSANGAGLRPVLVHIHGGAWRMGSKDTFYPFQKMMIAENNWITVNIGYRLAPKNAYPTHLMDVKRAIRWLKQNIASFGGDPNFIVLSGDSAGAHLASMASMTVNNPQFQPGFEHVDTTVRGAVCLSGALDQISEPHHAVFFCKKVANMDKVDMEFLNQHSPLALVPKIENPVPFLLIAGERDSLTECKMSKAMKAAFDKATAPNSTCTLILLPAGHHVSYISWSPRSLYVSRVIQTWCTQLPKEAPAASMSLQELDAENYRAWHIRTAPVPFQRYFPGLEMFQSLPSYTV</sequence>
<dbReference type="Pfam" id="PF20434">
    <property type="entry name" value="BD-FAE"/>
    <property type="match status" value="1"/>
</dbReference>
<evidence type="ECO:0000256" key="4">
    <source>
        <dbReference type="SAM" id="Phobius"/>
    </source>
</evidence>
<dbReference type="PANTHER" id="PTHR48081">
    <property type="entry name" value="AB HYDROLASE SUPERFAMILY PROTEIN C4A8.06C"/>
    <property type="match status" value="1"/>
</dbReference>
<name>A0A0C9MLR2_9FUNG</name>
<dbReference type="AlphaFoldDB" id="A0A0C9MLR2"/>
<dbReference type="STRING" id="91626.A0A0C9MLR2"/>
<dbReference type="Gene3D" id="3.40.50.1820">
    <property type="entry name" value="alpha/beta hydrolase"/>
    <property type="match status" value="1"/>
</dbReference>
<evidence type="ECO:0000256" key="2">
    <source>
        <dbReference type="ARBA" id="ARBA00022801"/>
    </source>
</evidence>
<dbReference type="PROSITE" id="PS01174">
    <property type="entry name" value="LIPASE_GDXG_SER"/>
    <property type="match status" value="1"/>
</dbReference>
<evidence type="ECO:0000256" key="1">
    <source>
        <dbReference type="ARBA" id="ARBA00010515"/>
    </source>
</evidence>
<feature type="transmembrane region" description="Helical" evidence="4">
    <location>
        <begin position="7"/>
        <end position="26"/>
    </location>
</feature>